<keyword evidence="2 7" id="KW-0812">Transmembrane</keyword>
<dbReference type="EMBL" id="KY747497">
    <property type="protein sequence ID" value="ASK51251.1"/>
    <property type="molecule type" value="Genomic_DNA"/>
</dbReference>
<dbReference type="OrthoDB" id="24908at10239"/>
<evidence type="ECO:0000313" key="9">
    <source>
        <dbReference type="Proteomes" id="UP000217428"/>
    </source>
</evidence>
<dbReference type="Proteomes" id="UP000217428">
    <property type="component" value="Segment"/>
</dbReference>
<evidence type="ECO:0000256" key="1">
    <source>
        <dbReference type="ARBA" id="ARBA00004385"/>
    </source>
</evidence>
<evidence type="ECO:0000256" key="2">
    <source>
        <dbReference type="ARBA" id="ARBA00022692"/>
    </source>
</evidence>
<keyword evidence="6 7" id="KW-0472">Membrane</keyword>
<feature type="transmembrane region" description="Helical" evidence="7">
    <location>
        <begin position="51"/>
        <end position="72"/>
    </location>
</feature>
<dbReference type="GO" id="GO:0055036">
    <property type="term" value="C:virion membrane"/>
    <property type="evidence" value="ECO:0007669"/>
    <property type="project" value="UniProtKB-SubCell"/>
</dbReference>
<sequence>MALSSKEVVYAIIITILMLLMIVSGSALMFKSLAPYRVMQMKSLSFMRVLTILEYIAIFIFVPGTITIYSAYIRSLFV</sequence>
<evidence type="ECO:0000256" key="4">
    <source>
        <dbReference type="ARBA" id="ARBA00022921"/>
    </source>
</evidence>
<accession>A0A220T6B0</accession>
<protein>
    <submittedName>
        <fullName evidence="8">IMV protein (VP13)</fullName>
    </submittedName>
</protein>
<dbReference type="InterPro" id="IPR006803">
    <property type="entry name" value="Poxvirus_I5"/>
</dbReference>
<evidence type="ECO:0000256" key="7">
    <source>
        <dbReference type="SAM" id="Phobius"/>
    </source>
</evidence>
<proteinExistence type="predicted"/>
<evidence type="ECO:0000256" key="6">
    <source>
        <dbReference type="ARBA" id="ARBA00023136"/>
    </source>
</evidence>
<gene>
    <name evidence="8" type="ORF">EPTV-WA-050</name>
</gene>
<keyword evidence="5 7" id="KW-1133">Transmembrane helix</keyword>
<feature type="transmembrane region" description="Helical" evidence="7">
    <location>
        <begin position="12"/>
        <end position="30"/>
    </location>
</feature>
<comment type="subcellular location">
    <subcellularLocation>
        <location evidence="1">Virion membrane</location>
        <topology evidence="1">Multi-pass membrane protein</topology>
    </subcellularLocation>
</comment>
<dbReference type="Pfam" id="PF04713">
    <property type="entry name" value="Pox_I5"/>
    <property type="match status" value="1"/>
</dbReference>
<evidence type="ECO:0000313" key="8">
    <source>
        <dbReference type="EMBL" id="ASK51251.1"/>
    </source>
</evidence>
<name>A0A220T6B0_9POXV</name>
<organism evidence="8 9">
    <name type="scientific">Eptesipox virus</name>
    <dbReference type="NCBI Taxonomy" id="1329402"/>
    <lineage>
        <taxon>Viruses</taxon>
        <taxon>Varidnaviria</taxon>
        <taxon>Bamfordvirae</taxon>
        <taxon>Nucleocytoviricota</taxon>
        <taxon>Pokkesviricetes</taxon>
        <taxon>Chitovirales</taxon>
        <taxon>Poxviridae</taxon>
        <taxon>Chordopoxvirinae</taxon>
        <taxon>Vespertilionpoxvirus</taxon>
        <taxon>Vespertilionpoxvirus eptesipox</taxon>
    </lineage>
</organism>
<dbReference type="PIRSF" id="PIRSF003768">
    <property type="entry name" value="VAC_I5L"/>
    <property type="match status" value="1"/>
</dbReference>
<evidence type="ECO:0000256" key="3">
    <source>
        <dbReference type="ARBA" id="ARBA00022844"/>
    </source>
</evidence>
<keyword evidence="9" id="KW-1185">Reference proteome</keyword>
<reference evidence="8 9" key="1">
    <citation type="journal article" date="2017" name="Virus Genes">
        <title>Characterization of Eptesipoxvirus, a novel poxvirus from a microchiropteran bat.</title>
        <authorList>
            <person name="Tu S.L."/>
            <person name="Nakazawa Y."/>
            <person name="Gao J."/>
            <person name="Wilkins K."/>
            <person name="Gallardo-Romero N."/>
            <person name="Li Y."/>
            <person name="Emerson G.L."/>
            <person name="Carroll D.S."/>
            <person name="Upton C."/>
        </authorList>
    </citation>
    <scope>NUCLEOTIDE SEQUENCE [LARGE SCALE GENOMIC DNA]</scope>
    <source>
        <strain evidence="8 9">Washington</strain>
    </source>
</reference>
<keyword evidence="3" id="KW-0946">Virion</keyword>
<evidence type="ECO:0000256" key="5">
    <source>
        <dbReference type="ARBA" id="ARBA00022989"/>
    </source>
</evidence>
<keyword evidence="4" id="KW-0426">Late protein</keyword>